<protein>
    <submittedName>
        <fullName evidence="5">GntR family transcriptional regulator</fullName>
    </submittedName>
</protein>
<evidence type="ECO:0000259" key="4">
    <source>
        <dbReference type="PROSITE" id="PS50949"/>
    </source>
</evidence>
<dbReference type="OrthoDB" id="8959245at2"/>
<dbReference type="PANTHER" id="PTHR43537:SF24">
    <property type="entry name" value="GLUCONATE OPERON TRANSCRIPTIONAL REPRESSOR"/>
    <property type="match status" value="1"/>
</dbReference>
<feature type="domain" description="HTH gntR-type" evidence="4">
    <location>
        <begin position="78"/>
        <end position="145"/>
    </location>
</feature>
<comment type="caution">
    <text evidence="5">The sequence shown here is derived from an EMBL/GenBank/DDBJ whole genome shotgun (WGS) entry which is preliminary data.</text>
</comment>
<name>A0A5C8P4G8_9BURK</name>
<dbReference type="GO" id="GO:0003677">
    <property type="term" value="F:DNA binding"/>
    <property type="evidence" value="ECO:0007669"/>
    <property type="project" value="UniProtKB-KW"/>
</dbReference>
<dbReference type="PROSITE" id="PS50949">
    <property type="entry name" value="HTH_GNTR"/>
    <property type="match status" value="1"/>
</dbReference>
<dbReference type="InterPro" id="IPR011711">
    <property type="entry name" value="GntR_C"/>
</dbReference>
<sequence length="306" mass="33588">MRGGAKVRKSSKSSPVRCAAVADGELPILINVDNNTQMAKPRTANLPDLSGLREPPSEFMRDIQRVLLRRGDHDLPSLSIAEQVAARLAGMIALDRLKPGQRILEEEICAVLGVSRAPVREALRMLERDRLLVVVPRKGAQVSDYSLQELHDIFEVRASLIATTYEGMVRAHPEEFADAIATGLAELETAAKSGSRDDYALASFRLTTRLRALCDNGLLFDMVQSLALQTLRYSRLGFGAARGIERSLRDWRAILRAARRRDAGKAAELVRRRIGGSRDAAMHALQAELAAREAAASENGTGDEER</sequence>
<proteinExistence type="predicted"/>
<evidence type="ECO:0000313" key="6">
    <source>
        <dbReference type="Proteomes" id="UP000321548"/>
    </source>
</evidence>
<dbReference type="InterPro" id="IPR000524">
    <property type="entry name" value="Tscrpt_reg_HTH_GntR"/>
</dbReference>
<dbReference type="PANTHER" id="PTHR43537">
    <property type="entry name" value="TRANSCRIPTIONAL REGULATOR, GNTR FAMILY"/>
    <property type="match status" value="1"/>
</dbReference>
<dbReference type="InterPro" id="IPR008920">
    <property type="entry name" value="TF_FadR/GntR_C"/>
</dbReference>
<organism evidence="5 6">
    <name type="scientific">Zeimonas arvi</name>
    <dbReference type="NCBI Taxonomy" id="2498847"/>
    <lineage>
        <taxon>Bacteria</taxon>
        <taxon>Pseudomonadati</taxon>
        <taxon>Pseudomonadota</taxon>
        <taxon>Betaproteobacteria</taxon>
        <taxon>Burkholderiales</taxon>
        <taxon>Burkholderiaceae</taxon>
        <taxon>Zeimonas</taxon>
    </lineage>
</organism>
<dbReference type="CDD" id="cd07377">
    <property type="entry name" value="WHTH_GntR"/>
    <property type="match status" value="1"/>
</dbReference>
<keyword evidence="3" id="KW-0804">Transcription</keyword>
<dbReference type="Pfam" id="PF00392">
    <property type="entry name" value="GntR"/>
    <property type="match status" value="1"/>
</dbReference>
<keyword evidence="6" id="KW-1185">Reference proteome</keyword>
<evidence type="ECO:0000256" key="3">
    <source>
        <dbReference type="ARBA" id="ARBA00023163"/>
    </source>
</evidence>
<evidence type="ECO:0000313" key="5">
    <source>
        <dbReference type="EMBL" id="TXL68208.1"/>
    </source>
</evidence>
<keyword evidence="1" id="KW-0805">Transcription regulation</keyword>
<evidence type="ECO:0000256" key="2">
    <source>
        <dbReference type="ARBA" id="ARBA00023125"/>
    </source>
</evidence>
<keyword evidence="2" id="KW-0238">DNA-binding</keyword>
<dbReference type="Gene3D" id="1.20.120.530">
    <property type="entry name" value="GntR ligand-binding domain-like"/>
    <property type="match status" value="1"/>
</dbReference>
<dbReference type="Pfam" id="PF07729">
    <property type="entry name" value="FCD"/>
    <property type="match status" value="1"/>
</dbReference>
<gene>
    <name evidence="5" type="ORF">FHP08_00465</name>
</gene>
<dbReference type="InterPro" id="IPR036390">
    <property type="entry name" value="WH_DNA-bd_sf"/>
</dbReference>
<evidence type="ECO:0000256" key="1">
    <source>
        <dbReference type="ARBA" id="ARBA00023015"/>
    </source>
</evidence>
<reference evidence="5 6" key="1">
    <citation type="submission" date="2019-06" db="EMBL/GenBank/DDBJ databases">
        <title>Quisquiliibacterium sp. nov., isolated from a maize field.</title>
        <authorList>
            <person name="Lin S.-Y."/>
            <person name="Tsai C.-F."/>
            <person name="Young C.-C."/>
        </authorList>
    </citation>
    <scope>NUCLEOTIDE SEQUENCE [LARGE SCALE GENOMIC DNA]</scope>
    <source>
        <strain evidence="5 6">CC-CFT501</strain>
    </source>
</reference>
<accession>A0A5C8P4G8</accession>
<dbReference type="AlphaFoldDB" id="A0A5C8P4G8"/>
<dbReference type="SMART" id="SM00345">
    <property type="entry name" value="HTH_GNTR"/>
    <property type="match status" value="1"/>
</dbReference>
<dbReference type="GO" id="GO:0003700">
    <property type="term" value="F:DNA-binding transcription factor activity"/>
    <property type="evidence" value="ECO:0007669"/>
    <property type="project" value="InterPro"/>
</dbReference>
<dbReference type="Gene3D" id="1.10.10.10">
    <property type="entry name" value="Winged helix-like DNA-binding domain superfamily/Winged helix DNA-binding domain"/>
    <property type="match status" value="1"/>
</dbReference>
<dbReference type="EMBL" id="VDUY01000001">
    <property type="protein sequence ID" value="TXL68208.1"/>
    <property type="molecule type" value="Genomic_DNA"/>
</dbReference>
<dbReference type="InterPro" id="IPR036388">
    <property type="entry name" value="WH-like_DNA-bd_sf"/>
</dbReference>
<dbReference type="SUPFAM" id="SSF48008">
    <property type="entry name" value="GntR ligand-binding domain-like"/>
    <property type="match status" value="1"/>
</dbReference>
<dbReference type="Proteomes" id="UP000321548">
    <property type="component" value="Unassembled WGS sequence"/>
</dbReference>
<dbReference type="SUPFAM" id="SSF46785">
    <property type="entry name" value="Winged helix' DNA-binding domain"/>
    <property type="match status" value="1"/>
</dbReference>